<reference evidence="2 3" key="1">
    <citation type="journal article" date="2017" name="Sci. Rep.">
        <title>Characterization and diversity of phages infecting Aeromonas salmonicida subsp. salmonicida.</title>
        <authorList>
            <person name="Vincent A.T."/>
            <person name="Paquet V.E."/>
            <person name="Bernatchez A."/>
            <person name="Tremblay D.M."/>
            <person name="Moineau S."/>
            <person name="Charette S.J."/>
        </authorList>
    </citation>
    <scope>NUCLEOTIDE SEQUENCE [LARGE SCALE GENOMIC DNA]</scope>
</reference>
<keyword evidence="1" id="KW-0472">Membrane</keyword>
<keyword evidence="1" id="KW-0812">Transmembrane</keyword>
<feature type="transmembrane region" description="Helical" evidence="1">
    <location>
        <begin position="51"/>
        <end position="74"/>
    </location>
</feature>
<name>A0A219YC52_9CAUD</name>
<organism evidence="2 3">
    <name type="scientific">Aeromonas phage 65.2</name>
    <dbReference type="NCBI Taxonomy" id="1932896"/>
    <lineage>
        <taxon>Viruses</taxon>
        <taxon>Duplodnaviria</taxon>
        <taxon>Heunggongvirae</taxon>
        <taxon>Uroviricota</taxon>
        <taxon>Caudoviricetes</taxon>
        <taxon>Pantevenvirales</taxon>
        <taxon>Straboviridae</taxon>
        <taxon>Emmerichvirinae</taxon>
        <taxon>Ishigurovirus</taxon>
        <taxon>Ishigurovirus osborne</taxon>
    </lineage>
</organism>
<evidence type="ECO:0000313" key="2">
    <source>
        <dbReference type="EMBL" id="APU01594.1"/>
    </source>
</evidence>
<dbReference type="Proteomes" id="UP000225215">
    <property type="component" value="Segment"/>
</dbReference>
<keyword evidence="1" id="KW-1133">Transmembrane helix</keyword>
<evidence type="ECO:0000313" key="3">
    <source>
        <dbReference type="Proteomes" id="UP000225215"/>
    </source>
</evidence>
<proteinExistence type="predicted"/>
<accession>A0A219YC52</accession>
<dbReference type="EMBL" id="KY290955">
    <property type="protein sequence ID" value="APU01594.1"/>
    <property type="molecule type" value="Genomic_DNA"/>
</dbReference>
<protein>
    <submittedName>
        <fullName evidence="2">Uncharacterized protein</fullName>
    </submittedName>
</protein>
<sequence>MFDYINTWLFTLSVMECISLVLVVLGSYFYMKAPIYRLLVINNKIFGDGTLTYIQHPIGLIAEFVWYYGVYYFVTSFMAV</sequence>
<evidence type="ECO:0000256" key="1">
    <source>
        <dbReference type="SAM" id="Phobius"/>
    </source>
</evidence>
<feature type="transmembrane region" description="Helical" evidence="1">
    <location>
        <begin position="6"/>
        <end position="30"/>
    </location>
</feature>